<proteinExistence type="inferred from homology"/>
<protein>
    <submittedName>
        <fullName evidence="11">Thiol reductant ABC exporter subunit CydD</fullName>
    </submittedName>
</protein>
<dbReference type="GO" id="GO:0034040">
    <property type="term" value="F:ATPase-coupled lipid transmembrane transporter activity"/>
    <property type="evidence" value="ECO:0007669"/>
    <property type="project" value="TreeGrafter"/>
</dbReference>
<evidence type="ECO:0000313" key="11">
    <source>
        <dbReference type="EMBL" id="GGA44264.1"/>
    </source>
</evidence>
<dbReference type="SMART" id="SM00382">
    <property type="entry name" value="AAA"/>
    <property type="match status" value="1"/>
</dbReference>
<sequence>MMDLRRHGGFALRLAIGLPLVGGILLVAQALVLANILGRVIQEGAAVATVTPLVLAVAAILLVRIAIGVTGEQAGQIAAEKIKLALRHALFAHEIEKRNGLGLAPASGAIATAIVDQTEAIEAFFARYLPAMIGAVFLPIAFAVVLFPVDWIIALLFLFTAPAIPLFMALAGMGAQTATDRQANALSRLSAYFADRLRGIVTLKLFGREQDAIADVHKASEDLRRRTNRVLVIAFLSSAILEFFAALGVAGVALYVGLTYLGFLPFHPELTLTMGFFALLMAPEVYQPLRQLAAHYHDRAAARSAIEQIENQIGKLDALTILQPAKSPLIRINAAALAIEDLTVKTSSGRAILDDLNLSLSASQSLAIMGESGIGKTTLMRAIARLIPYEGQILIDGTETCELPEAQLCQRLAAITQKPRIFHGTLYDNIRFAAPQASDEAVHTAACRARVMDFVSDMPEGLDTLVGEGGEGLSGGQAQRIALARLFLIGPGLIILDEPTAHLDPETEAAVLDEIFAFAAGRTLIVLTHSRSVAARADKAMRLAGGKLHTMPHMRSAAANKEEHRA</sequence>
<feature type="transmembrane region" description="Helical" evidence="8">
    <location>
        <begin position="230"/>
        <end position="258"/>
    </location>
</feature>
<feature type="transmembrane region" description="Helical" evidence="8">
    <location>
        <begin position="125"/>
        <end position="145"/>
    </location>
</feature>
<dbReference type="CDD" id="cd03228">
    <property type="entry name" value="ABCC_MRP_Like"/>
    <property type="match status" value="1"/>
</dbReference>
<dbReference type="AlphaFoldDB" id="A0A916VW93"/>
<dbReference type="EMBL" id="BMKB01000002">
    <property type="protein sequence ID" value="GGA44264.1"/>
    <property type="molecule type" value="Genomic_DNA"/>
</dbReference>
<gene>
    <name evidence="11" type="ORF">GCM10011499_12390</name>
</gene>
<feature type="transmembrane region" description="Helical" evidence="8">
    <location>
        <begin position="12"/>
        <end position="38"/>
    </location>
</feature>
<evidence type="ECO:0000256" key="5">
    <source>
        <dbReference type="ARBA" id="ARBA00022840"/>
    </source>
</evidence>
<dbReference type="GO" id="GO:0042883">
    <property type="term" value="P:cysteine transport"/>
    <property type="evidence" value="ECO:0007669"/>
    <property type="project" value="InterPro"/>
</dbReference>
<keyword evidence="6 8" id="KW-1133">Transmembrane helix</keyword>
<dbReference type="PANTHER" id="PTHR24221">
    <property type="entry name" value="ATP-BINDING CASSETTE SUB-FAMILY B"/>
    <property type="match status" value="1"/>
</dbReference>
<dbReference type="Pfam" id="PF00005">
    <property type="entry name" value="ABC_tran"/>
    <property type="match status" value="1"/>
</dbReference>
<evidence type="ECO:0000313" key="12">
    <source>
        <dbReference type="Proteomes" id="UP000596977"/>
    </source>
</evidence>
<keyword evidence="12" id="KW-1185">Reference proteome</keyword>
<dbReference type="GO" id="GO:0016887">
    <property type="term" value="F:ATP hydrolysis activity"/>
    <property type="evidence" value="ECO:0007669"/>
    <property type="project" value="InterPro"/>
</dbReference>
<evidence type="ECO:0000256" key="6">
    <source>
        <dbReference type="ARBA" id="ARBA00022989"/>
    </source>
</evidence>
<dbReference type="InterPro" id="IPR017871">
    <property type="entry name" value="ABC_transporter-like_CS"/>
</dbReference>
<dbReference type="PROSITE" id="PS50893">
    <property type="entry name" value="ABC_TRANSPORTER_2"/>
    <property type="match status" value="1"/>
</dbReference>
<evidence type="ECO:0000256" key="8">
    <source>
        <dbReference type="SAM" id="Phobius"/>
    </source>
</evidence>
<dbReference type="InterPro" id="IPR003439">
    <property type="entry name" value="ABC_transporter-like_ATP-bd"/>
</dbReference>
<comment type="caution">
    <text evidence="11">The sequence shown here is derived from an EMBL/GenBank/DDBJ whole genome shotgun (WGS) entry which is preliminary data.</text>
</comment>
<dbReference type="GO" id="GO:0005886">
    <property type="term" value="C:plasma membrane"/>
    <property type="evidence" value="ECO:0007669"/>
    <property type="project" value="UniProtKB-SubCell"/>
</dbReference>
<evidence type="ECO:0000256" key="2">
    <source>
        <dbReference type="ARBA" id="ARBA00005417"/>
    </source>
</evidence>
<feature type="domain" description="ABC transporter" evidence="9">
    <location>
        <begin position="337"/>
        <end position="566"/>
    </location>
</feature>
<dbReference type="GO" id="GO:0005524">
    <property type="term" value="F:ATP binding"/>
    <property type="evidence" value="ECO:0007669"/>
    <property type="project" value="UniProtKB-KW"/>
</dbReference>
<dbReference type="InterPro" id="IPR003593">
    <property type="entry name" value="AAA+_ATPase"/>
</dbReference>
<dbReference type="CDD" id="cd18584">
    <property type="entry name" value="ABC_6TM_AarD_CydD"/>
    <property type="match status" value="1"/>
</dbReference>
<keyword evidence="7 8" id="KW-0472">Membrane</keyword>
<keyword evidence="5" id="KW-0067">ATP-binding</keyword>
<dbReference type="NCBIfam" id="TIGR02857">
    <property type="entry name" value="CydD"/>
    <property type="match status" value="1"/>
</dbReference>
<dbReference type="Pfam" id="PF00664">
    <property type="entry name" value="ABC_membrane"/>
    <property type="match status" value="1"/>
</dbReference>
<comment type="subcellular location">
    <subcellularLocation>
        <location evidence="1">Cell membrane</location>
        <topology evidence="1">Multi-pass membrane protein</topology>
    </subcellularLocation>
</comment>
<feature type="transmembrane region" description="Helical" evidence="8">
    <location>
        <begin position="44"/>
        <end position="67"/>
    </location>
</feature>
<dbReference type="InterPro" id="IPR014216">
    <property type="entry name" value="ABC_transptr_CydD"/>
</dbReference>
<comment type="similarity">
    <text evidence="2">Belongs to the ABC transporter superfamily.</text>
</comment>
<name>A0A916VW93_9HYPH</name>
<evidence type="ECO:0000256" key="3">
    <source>
        <dbReference type="ARBA" id="ARBA00022692"/>
    </source>
</evidence>
<dbReference type="InterPro" id="IPR036640">
    <property type="entry name" value="ABC1_TM_sf"/>
</dbReference>
<dbReference type="PROSITE" id="PS50929">
    <property type="entry name" value="ABC_TM1F"/>
    <property type="match status" value="1"/>
</dbReference>
<feature type="transmembrane region" description="Helical" evidence="8">
    <location>
        <begin position="151"/>
        <end position="171"/>
    </location>
</feature>
<dbReference type="Gene3D" id="3.40.50.300">
    <property type="entry name" value="P-loop containing nucleotide triphosphate hydrolases"/>
    <property type="match status" value="1"/>
</dbReference>
<dbReference type="PROSITE" id="PS00211">
    <property type="entry name" value="ABC_TRANSPORTER_1"/>
    <property type="match status" value="1"/>
</dbReference>
<keyword evidence="3 8" id="KW-0812">Transmembrane</keyword>
<dbReference type="InterPro" id="IPR027417">
    <property type="entry name" value="P-loop_NTPase"/>
</dbReference>
<evidence type="ECO:0000256" key="4">
    <source>
        <dbReference type="ARBA" id="ARBA00022741"/>
    </source>
</evidence>
<dbReference type="InterPro" id="IPR039421">
    <property type="entry name" value="Type_1_exporter"/>
</dbReference>
<dbReference type="SUPFAM" id="SSF52540">
    <property type="entry name" value="P-loop containing nucleoside triphosphate hydrolases"/>
    <property type="match status" value="1"/>
</dbReference>
<keyword evidence="4" id="KW-0547">Nucleotide-binding</keyword>
<evidence type="ECO:0000259" key="10">
    <source>
        <dbReference type="PROSITE" id="PS50929"/>
    </source>
</evidence>
<dbReference type="Gene3D" id="1.20.1560.10">
    <property type="entry name" value="ABC transporter type 1, transmembrane domain"/>
    <property type="match status" value="1"/>
</dbReference>
<dbReference type="SUPFAM" id="SSF90123">
    <property type="entry name" value="ABC transporter transmembrane region"/>
    <property type="match status" value="1"/>
</dbReference>
<accession>A0A916VW93</accession>
<dbReference type="InterPro" id="IPR011527">
    <property type="entry name" value="ABC1_TM_dom"/>
</dbReference>
<evidence type="ECO:0000256" key="7">
    <source>
        <dbReference type="ARBA" id="ARBA00023136"/>
    </source>
</evidence>
<organism evidence="11 12">
    <name type="scientific">Pelagibacterium lentulum</name>
    <dbReference type="NCBI Taxonomy" id="2029865"/>
    <lineage>
        <taxon>Bacteria</taxon>
        <taxon>Pseudomonadati</taxon>
        <taxon>Pseudomonadota</taxon>
        <taxon>Alphaproteobacteria</taxon>
        <taxon>Hyphomicrobiales</taxon>
        <taxon>Devosiaceae</taxon>
        <taxon>Pelagibacterium</taxon>
    </lineage>
</organism>
<reference evidence="11 12" key="1">
    <citation type="journal article" date="2014" name="Int. J. Syst. Evol. Microbiol.">
        <title>Complete genome sequence of Corynebacterium casei LMG S-19264T (=DSM 44701T), isolated from a smear-ripened cheese.</title>
        <authorList>
            <consortium name="US DOE Joint Genome Institute (JGI-PGF)"/>
            <person name="Walter F."/>
            <person name="Albersmeier A."/>
            <person name="Kalinowski J."/>
            <person name="Ruckert C."/>
        </authorList>
    </citation>
    <scope>NUCLEOTIDE SEQUENCE [LARGE SCALE GENOMIC DNA]</scope>
    <source>
        <strain evidence="11 12">CGMCC 1.15896</strain>
    </source>
</reference>
<evidence type="ECO:0000256" key="1">
    <source>
        <dbReference type="ARBA" id="ARBA00004651"/>
    </source>
</evidence>
<dbReference type="GO" id="GO:0140359">
    <property type="term" value="F:ABC-type transporter activity"/>
    <property type="evidence" value="ECO:0007669"/>
    <property type="project" value="InterPro"/>
</dbReference>
<dbReference type="PANTHER" id="PTHR24221:SF261">
    <property type="entry name" value="GLUTATHIONE_L-CYSTEINE TRANSPORT SYSTEM ATP-BINDING_PERMEASE PROTEIN CYDD"/>
    <property type="match status" value="1"/>
</dbReference>
<feature type="domain" description="ABC transmembrane type-1" evidence="10">
    <location>
        <begin position="14"/>
        <end position="301"/>
    </location>
</feature>
<evidence type="ECO:0000259" key="9">
    <source>
        <dbReference type="PROSITE" id="PS50893"/>
    </source>
</evidence>
<dbReference type="Proteomes" id="UP000596977">
    <property type="component" value="Unassembled WGS sequence"/>
</dbReference>